<sequence length="156" mass="18420">MSFPWNSQNLPITLPPNTFDEFPEDLLNSIKNIPSEAYGHGILEYTHTDVQKCITQYFCVFPLSICILIFAYLAIFILTLCVQYFIAASYALLSQIYCIFYQMAYFFSPSRWKVSEKELEDLRRDVLLNRDIANNRFRSLDDEKLQIHKYLRNFGM</sequence>
<evidence type="ECO:0000313" key="2">
    <source>
        <dbReference type="WBParaSite" id="PS1159_v2.g18990.t1"/>
    </source>
</evidence>
<name>A0AC35FMB8_9BILA</name>
<reference evidence="2" key="1">
    <citation type="submission" date="2022-11" db="UniProtKB">
        <authorList>
            <consortium name="WormBaseParasite"/>
        </authorList>
    </citation>
    <scope>IDENTIFICATION</scope>
</reference>
<evidence type="ECO:0000313" key="1">
    <source>
        <dbReference type="Proteomes" id="UP000887580"/>
    </source>
</evidence>
<dbReference type="WBParaSite" id="PS1159_v2.g18990.t1">
    <property type="protein sequence ID" value="PS1159_v2.g18990.t1"/>
    <property type="gene ID" value="PS1159_v2.g18990"/>
</dbReference>
<dbReference type="Proteomes" id="UP000887580">
    <property type="component" value="Unplaced"/>
</dbReference>
<organism evidence="1 2">
    <name type="scientific">Panagrolaimus sp. PS1159</name>
    <dbReference type="NCBI Taxonomy" id="55785"/>
    <lineage>
        <taxon>Eukaryota</taxon>
        <taxon>Metazoa</taxon>
        <taxon>Ecdysozoa</taxon>
        <taxon>Nematoda</taxon>
        <taxon>Chromadorea</taxon>
        <taxon>Rhabditida</taxon>
        <taxon>Tylenchina</taxon>
        <taxon>Panagrolaimomorpha</taxon>
        <taxon>Panagrolaimoidea</taxon>
        <taxon>Panagrolaimidae</taxon>
        <taxon>Panagrolaimus</taxon>
    </lineage>
</organism>
<protein>
    <submittedName>
        <fullName evidence="2">Uncharacterized protein</fullName>
    </submittedName>
</protein>
<proteinExistence type="predicted"/>
<accession>A0AC35FMB8</accession>